<dbReference type="OrthoDB" id="9772295at2"/>
<evidence type="ECO:0000313" key="1">
    <source>
        <dbReference type="EMBL" id="MYZ47927.1"/>
    </source>
</evidence>
<dbReference type="Pfam" id="PF08811">
    <property type="entry name" value="DUF1800"/>
    <property type="match status" value="1"/>
</dbReference>
<dbReference type="AlphaFoldDB" id="A0A964T4T6"/>
<evidence type="ECO:0000313" key="2">
    <source>
        <dbReference type="Proteomes" id="UP000773614"/>
    </source>
</evidence>
<gene>
    <name evidence="1" type="ORF">E4O86_09410</name>
</gene>
<organism evidence="1 2">
    <name type="scientific">Propylenella binzhouense</name>
    <dbReference type="NCBI Taxonomy" id="2555902"/>
    <lineage>
        <taxon>Bacteria</taxon>
        <taxon>Pseudomonadati</taxon>
        <taxon>Pseudomonadota</taxon>
        <taxon>Alphaproteobacteria</taxon>
        <taxon>Hyphomicrobiales</taxon>
        <taxon>Propylenellaceae</taxon>
        <taxon>Propylenella</taxon>
    </lineage>
</organism>
<sequence length="448" mass="48736">MVSMPDVAAIRFGYGLSPGVVPPPGAASLMRQLADAEPVPEALAGMRSPERILAFIREVQGQKDNPEAQMAARLKLTAARTEEQHTYVTAVVESPSPFFERLVAFWTNHFTVSAKVPLAGWVGPYQVEAIRPHVKGSFADMLVATSLHPIMMYYLNQVTSIGPNSRAGRRTGRGYNENLAREILELHSLGVEGGYNQNDVVQLALVLSGWTVARDTGLARFAIAAAEPGPKTVLGKTYSGPEASPEDAETALRDIARHPATARFVATKLARHFVADDPPEQTVAALEKAFIEHDGALMPVYEALVGLEEAWTAFGSKVKSPFDLVISTLRALDPDPAKLADPVPDGPRDNPWTVAGMRSMLQPLWMASQPDGWPDTNAQWLNGLMLTTRLNWLLYAAHQLGRNRDPVTFAKETLGSSASDEMLRVIATAPTREQGIFLALASPAFNRR</sequence>
<name>A0A964T4T6_9HYPH</name>
<comment type="caution">
    <text evidence="1">The sequence shown here is derived from an EMBL/GenBank/DDBJ whole genome shotgun (WGS) entry which is preliminary data.</text>
</comment>
<proteinExistence type="predicted"/>
<dbReference type="Proteomes" id="UP000773614">
    <property type="component" value="Unassembled WGS sequence"/>
</dbReference>
<keyword evidence="2" id="KW-1185">Reference proteome</keyword>
<dbReference type="EMBL" id="SPKJ01000024">
    <property type="protein sequence ID" value="MYZ47927.1"/>
    <property type="molecule type" value="Genomic_DNA"/>
</dbReference>
<dbReference type="InterPro" id="IPR014917">
    <property type="entry name" value="DUF1800"/>
</dbReference>
<protein>
    <submittedName>
        <fullName evidence="1">DUF1800 domain-containing protein</fullName>
    </submittedName>
</protein>
<dbReference type="RefSeq" id="WP_161140276.1">
    <property type="nucleotide sequence ID" value="NZ_SPKJ01000024.1"/>
</dbReference>
<reference evidence="1" key="1">
    <citation type="submission" date="2019-03" db="EMBL/GenBank/DDBJ databases">
        <title>Afifella sp. nov., isolated from activated sludge.</title>
        <authorList>
            <person name="Li Q."/>
            <person name="Liu Y."/>
        </authorList>
    </citation>
    <scope>NUCLEOTIDE SEQUENCE</scope>
    <source>
        <strain evidence="1">L72</strain>
    </source>
</reference>
<accession>A0A964T4T6</accession>